<keyword evidence="4" id="KW-0418">Kinase</keyword>
<evidence type="ECO:0000256" key="1">
    <source>
        <dbReference type="ARBA" id="ARBA00012513"/>
    </source>
</evidence>
<feature type="compositionally biased region" description="Basic and acidic residues" evidence="6">
    <location>
        <begin position="885"/>
        <end position="903"/>
    </location>
</feature>
<dbReference type="InterPro" id="IPR050660">
    <property type="entry name" value="NEK_Ser/Thr_kinase"/>
</dbReference>
<evidence type="ECO:0000313" key="8">
    <source>
        <dbReference type="EMBL" id="PFH36636.1"/>
    </source>
</evidence>
<dbReference type="Gene3D" id="1.10.510.10">
    <property type="entry name" value="Transferase(Phosphotransferase) domain 1"/>
    <property type="match status" value="1"/>
</dbReference>
<feature type="compositionally biased region" description="Basic and acidic residues" evidence="6">
    <location>
        <begin position="10"/>
        <end position="41"/>
    </location>
</feature>
<dbReference type="EC" id="2.7.11.1" evidence="1"/>
<feature type="region of interest" description="Disordered" evidence="6">
    <location>
        <begin position="1173"/>
        <end position="1322"/>
    </location>
</feature>
<evidence type="ECO:0000256" key="4">
    <source>
        <dbReference type="ARBA" id="ARBA00022777"/>
    </source>
</evidence>
<feature type="domain" description="Protein kinase" evidence="7">
    <location>
        <begin position="1227"/>
        <end position="1613"/>
    </location>
</feature>
<feature type="compositionally biased region" description="Basic and acidic residues" evidence="6">
    <location>
        <begin position="1187"/>
        <end position="1213"/>
    </location>
</feature>
<dbReference type="RefSeq" id="XP_029220645.1">
    <property type="nucleotide sequence ID" value="XM_029363279.1"/>
</dbReference>
<dbReference type="VEuPathDB" id="ToxoDB:BESB_048280"/>
<dbReference type="KEGG" id="bbes:BESB_048280"/>
<feature type="region of interest" description="Disordered" evidence="6">
    <location>
        <begin position="780"/>
        <end position="961"/>
    </location>
</feature>
<dbReference type="OrthoDB" id="332253at2759"/>
<feature type="region of interest" description="Disordered" evidence="6">
    <location>
        <begin position="1"/>
        <end position="60"/>
    </location>
</feature>
<feature type="compositionally biased region" description="Pro residues" evidence="6">
    <location>
        <begin position="1282"/>
        <end position="1295"/>
    </location>
</feature>
<feature type="region of interest" description="Disordered" evidence="6">
    <location>
        <begin position="1014"/>
        <end position="1036"/>
    </location>
</feature>
<evidence type="ECO:0000256" key="5">
    <source>
        <dbReference type="ARBA" id="ARBA00022840"/>
    </source>
</evidence>
<keyword evidence="2" id="KW-0808">Transferase</keyword>
<dbReference type="Pfam" id="PF00069">
    <property type="entry name" value="Pkinase"/>
    <property type="match status" value="1"/>
</dbReference>
<feature type="compositionally biased region" description="Low complexity" evidence="6">
    <location>
        <begin position="1431"/>
        <end position="1449"/>
    </location>
</feature>
<feature type="region of interest" description="Disordered" evidence="6">
    <location>
        <begin position="144"/>
        <end position="170"/>
    </location>
</feature>
<reference evidence="8 9" key="1">
    <citation type="submission" date="2017-09" db="EMBL/GenBank/DDBJ databases">
        <title>Genome sequencing of Besnoitia besnoiti strain Bb-Ger1.</title>
        <authorList>
            <person name="Schares G."/>
            <person name="Venepally P."/>
            <person name="Lorenzi H.A."/>
        </authorList>
    </citation>
    <scope>NUCLEOTIDE SEQUENCE [LARGE SCALE GENOMIC DNA]</scope>
    <source>
        <strain evidence="8 9">Bb-Ger1</strain>
    </source>
</reference>
<proteinExistence type="predicted"/>
<feature type="region of interest" description="Disordered" evidence="6">
    <location>
        <begin position="348"/>
        <end position="374"/>
    </location>
</feature>
<evidence type="ECO:0000256" key="6">
    <source>
        <dbReference type="SAM" id="MobiDB-lite"/>
    </source>
</evidence>
<dbReference type="GeneID" id="40309758"/>
<dbReference type="PROSITE" id="PS50011">
    <property type="entry name" value="PROTEIN_KINASE_DOM"/>
    <property type="match status" value="1"/>
</dbReference>
<dbReference type="SUPFAM" id="SSF56112">
    <property type="entry name" value="Protein kinase-like (PK-like)"/>
    <property type="match status" value="1"/>
</dbReference>
<dbReference type="Proteomes" id="UP000224006">
    <property type="component" value="Chromosome III"/>
</dbReference>
<keyword evidence="5" id="KW-0067">ATP-binding</keyword>
<dbReference type="EMBL" id="NWUJ01000003">
    <property type="protein sequence ID" value="PFH36636.1"/>
    <property type="molecule type" value="Genomic_DNA"/>
</dbReference>
<feature type="compositionally biased region" description="Low complexity" evidence="6">
    <location>
        <begin position="843"/>
        <end position="870"/>
    </location>
</feature>
<evidence type="ECO:0000256" key="3">
    <source>
        <dbReference type="ARBA" id="ARBA00022741"/>
    </source>
</evidence>
<sequence>MEPLAWATSDEVRTDSESENETLRPEGLKEKLRDNLRHSDASEAEGSDPGRFRRSGPGRRAPVVAVSSQPAWIVVRLTRFLARPSLLCEVQEALDSQLASLYALRRDRLQAEVARRQRAATLSSLKVRGLSGRKKLSANYVEGGNPLGGVDPEAEHGDATQGPYFGRRPGLKQISSASSQMLFTRKRKGGSMAPWTDSGSSESEAEEATTYLRRFAVKFDHPSLLHHAYARAAAWDFTTLPDRVLFAALQEATEKAAHPPPVNAWVFLVKASVHLFSKSSRDRFRGGPLPGLFSGKASFESTSLSSPCSQFAVKPSSPYSHYSPPMQLRQGVRGSRGEDSGAKAFFGLSKQADSESPEGRAAEASGEGVGAGAQPGDMVTGPMYRHNAGHIANAGGCISACAMAVSNMGTRVLKLQPELCRRAANDDRSARGTPEAMDALVENPFSGGDLPVALPCTFSPLLLRPMYENYSSETVPLPPRPTKRRDLEEVTRGESSSPSWSSSADETTTSEVSETSSGSESVLRGPKRQGKKSLEGRETVVVLNLYASCVACLPAPRGAETVPQPVLIATSVVRLFKHKHEEYRGHFCQPLYAPRRPRLASGDAYAAPPAANTSRARRKGAGFRPDSEVESDLAEDDAPRGSPQKPDREGTLPDSGFDGGIIGGYFLAGRNEAPKFTLDGGALRMLDDDDDPLQANQRSGRFVETNALKRDPRDAATTLNWMRMFGLWRGGVFLARGEAAAHSQGESDEEFAFRRATEADYDLALFQHHFLQLEAIEQATESRRNRRQRRMRMRMQRRRASLANEAPQPERDMRVAPGQRHNTRVASERGQSRTGGGRRLTKGRLQGLFSSSSLSHAAADSTERLPSSLPSRRRSLFSEATTCSRTERAGKRTDSGKPGHEAKGTNTPGTDTQKSECQEQATRRGEEAEAPDARGVLDGTTLPQGTPPGRQPSLKSREFRALEAEQEEWERRREERDQLRLKPLTLAVESLLNEKGEIVLCNGASHAAKRVAEGAGPAMKPGGARPPLEAPRPGLHEAQESIRRQVEALAHRYSGRQRDLGHRGGGWLNVALKENAERRVKNRGEARDSLAALPSHALPELEVETAVMRHHKSQQGLGEDTALEDERGRNRFLAPAYLTGKSWPSQQRALLALEKQQRLEARWVAATASRLRWAGSSGKDAPTPERPAADPPRRTEAHSRGEREAAARRERHLERKPHHVSPPHRLPSCSRIRARGAAEPIRESKIQSLSPAPQRPPEREREMRTPGSSVARPVKPHAAAPWEPPPKPLRPPRLSPLPAGLSGYPSRSSELPASPPASLGAHASSPARFQLLVSPPPSLVLPVPQAAESASVRGGGPSASLQPPRDEHRLRTWTVQLLRNLQRLHATGRSQRDLHQARSLRQPVPLHLPAKNERLCAAMRGRARLTLPQTASPSSAMAASPSPRAPCSPSCQVKARLGLPCPYRILRQRPERRRAGEGTAKAAADSSRRGPGEDDADSQRVALPPGVPLCYLPPEELLPAFQGATAGMRTTADMWQLGVLLFEVLAGRPLFEANSVEDLRATLGTRGVLGEAFLTGLSDADCSFVCQDFIASLLQLSPSERPTAAEALRHPWFLS</sequence>
<dbReference type="GO" id="GO:0005524">
    <property type="term" value="F:ATP binding"/>
    <property type="evidence" value="ECO:0007669"/>
    <property type="project" value="UniProtKB-KW"/>
</dbReference>
<name>A0A2A9MKV3_BESBE</name>
<dbReference type="PANTHER" id="PTHR43671:SF13">
    <property type="entry name" value="SERINE_THREONINE-PROTEIN KINASE NEK2"/>
    <property type="match status" value="1"/>
</dbReference>
<feature type="region of interest" description="Disordered" evidence="6">
    <location>
        <begin position="1344"/>
        <end position="1366"/>
    </location>
</feature>
<dbReference type="InterPro" id="IPR000719">
    <property type="entry name" value="Prot_kinase_dom"/>
</dbReference>
<gene>
    <name evidence="8" type="ORF">BESB_048280</name>
</gene>
<feature type="region of interest" description="Disordered" evidence="6">
    <location>
        <begin position="471"/>
        <end position="533"/>
    </location>
</feature>
<dbReference type="SMART" id="SM00220">
    <property type="entry name" value="S_TKc"/>
    <property type="match status" value="1"/>
</dbReference>
<feature type="compositionally biased region" description="Low complexity" evidence="6">
    <location>
        <begin position="1296"/>
        <end position="1322"/>
    </location>
</feature>
<feature type="compositionally biased region" description="Low complexity" evidence="6">
    <location>
        <begin position="495"/>
        <end position="521"/>
    </location>
</feature>
<accession>A0A2A9MKV3</accession>
<feature type="region of interest" description="Disordered" evidence="6">
    <location>
        <begin position="1428"/>
        <end position="1449"/>
    </location>
</feature>
<feature type="region of interest" description="Disordered" evidence="6">
    <location>
        <begin position="1468"/>
        <end position="1500"/>
    </location>
</feature>
<dbReference type="InterPro" id="IPR011009">
    <property type="entry name" value="Kinase-like_dom_sf"/>
</dbReference>
<evidence type="ECO:0000313" key="9">
    <source>
        <dbReference type="Proteomes" id="UP000224006"/>
    </source>
</evidence>
<protein>
    <recommendedName>
        <fullName evidence="1">non-specific serine/threonine protein kinase</fullName>
        <ecNumber evidence="1">2.7.11.1</ecNumber>
    </recommendedName>
</protein>
<feature type="compositionally biased region" description="Basic and acidic residues" evidence="6">
    <location>
        <begin position="913"/>
        <end position="927"/>
    </location>
</feature>
<dbReference type="GO" id="GO:0004674">
    <property type="term" value="F:protein serine/threonine kinase activity"/>
    <property type="evidence" value="ECO:0007669"/>
    <property type="project" value="UniProtKB-EC"/>
</dbReference>
<keyword evidence="3" id="KW-0547">Nucleotide-binding</keyword>
<dbReference type="PANTHER" id="PTHR43671">
    <property type="entry name" value="SERINE/THREONINE-PROTEIN KINASE NEK"/>
    <property type="match status" value="1"/>
</dbReference>
<dbReference type="STRING" id="94643.A0A2A9MKV3"/>
<feature type="compositionally biased region" description="Basic residues" evidence="6">
    <location>
        <begin position="784"/>
        <end position="800"/>
    </location>
</feature>
<evidence type="ECO:0000256" key="2">
    <source>
        <dbReference type="ARBA" id="ARBA00022679"/>
    </source>
</evidence>
<comment type="caution">
    <text evidence="8">The sequence shown here is derived from an EMBL/GenBank/DDBJ whole genome shotgun (WGS) entry which is preliminary data.</text>
</comment>
<keyword evidence="9" id="KW-1185">Reference proteome</keyword>
<organism evidence="8 9">
    <name type="scientific">Besnoitia besnoiti</name>
    <name type="common">Apicomplexan protozoan</name>
    <dbReference type="NCBI Taxonomy" id="94643"/>
    <lineage>
        <taxon>Eukaryota</taxon>
        <taxon>Sar</taxon>
        <taxon>Alveolata</taxon>
        <taxon>Apicomplexa</taxon>
        <taxon>Conoidasida</taxon>
        <taxon>Coccidia</taxon>
        <taxon>Eucoccidiorida</taxon>
        <taxon>Eimeriorina</taxon>
        <taxon>Sarcocystidae</taxon>
        <taxon>Besnoitia</taxon>
    </lineage>
</organism>
<evidence type="ECO:0000259" key="7">
    <source>
        <dbReference type="PROSITE" id="PS50011"/>
    </source>
</evidence>
<feature type="region of interest" description="Disordered" evidence="6">
    <location>
        <begin position="602"/>
        <end position="657"/>
    </location>
</feature>